<evidence type="ECO:0000313" key="8">
    <source>
        <dbReference type="Proteomes" id="UP000472273"/>
    </source>
</evidence>
<dbReference type="Gene3D" id="2.60.40.10">
    <property type="entry name" value="Immunoglobulins"/>
    <property type="match status" value="1"/>
</dbReference>
<evidence type="ECO:0000256" key="2">
    <source>
        <dbReference type="ARBA" id="ARBA00023130"/>
    </source>
</evidence>
<dbReference type="InterPro" id="IPR050199">
    <property type="entry name" value="IgHV"/>
</dbReference>
<sequence length="183" mass="21165">MMLVYFFLLGVFSDIQLVESGPGMARPGSQLDLVCKVTGFSIATSSSFAWNWIKQPPGKGTEWLSAINANTGGKWLANSVKGHATISADHSRNEFSLWLSSDTAADSPVYICARQHQFGLCTKSRWDRGGEERHRQRETPHTHTHTQRERERERERQRRDRETETERQRQRQTDTERNRDRPH</sequence>
<reference evidence="7" key="1">
    <citation type="submission" date="2025-08" db="UniProtKB">
        <authorList>
            <consortium name="Ensembl"/>
        </authorList>
    </citation>
    <scope>IDENTIFICATION</scope>
</reference>
<evidence type="ECO:0000259" key="6">
    <source>
        <dbReference type="PROSITE" id="PS50835"/>
    </source>
</evidence>
<dbReference type="AlphaFoldDB" id="A0A670Z239"/>
<feature type="chain" id="PRO_5025579036" description="Ig-like domain-containing protein" evidence="5">
    <location>
        <begin position="21"/>
        <end position="183"/>
    </location>
</feature>
<evidence type="ECO:0000256" key="1">
    <source>
        <dbReference type="ARBA" id="ARBA00022859"/>
    </source>
</evidence>
<dbReference type="PROSITE" id="PS50835">
    <property type="entry name" value="IG_LIKE"/>
    <property type="match status" value="1"/>
</dbReference>
<accession>A0A670Z239</accession>
<organism evidence="7 8">
    <name type="scientific">Pseudonaja textilis</name>
    <name type="common">Eastern brown snake</name>
    <dbReference type="NCBI Taxonomy" id="8673"/>
    <lineage>
        <taxon>Eukaryota</taxon>
        <taxon>Metazoa</taxon>
        <taxon>Chordata</taxon>
        <taxon>Craniata</taxon>
        <taxon>Vertebrata</taxon>
        <taxon>Euteleostomi</taxon>
        <taxon>Lepidosauria</taxon>
        <taxon>Squamata</taxon>
        <taxon>Bifurcata</taxon>
        <taxon>Unidentata</taxon>
        <taxon>Episquamata</taxon>
        <taxon>Toxicofera</taxon>
        <taxon>Serpentes</taxon>
        <taxon>Colubroidea</taxon>
        <taxon>Elapidae</taxon>
        <taxon>Hydrophiinae</taxon>
        <taxon>Pseudonaja</taxon>
    </lineage>
</organism>
<dbReference type="InterPro" id="IPR013783">
    <property type="entry name" value="Ig-like_fold"/>
</dbReference>
<keyword evidence="5" id="KW-0732">Signal</keyword>
<dbReference type="Pfam" id="PF07686">
    <property type="entry name" value="V-set"/>
    <property type="match status" value="1"/>
</dbReference>
<name>A0A670Z239_PSETE</name>
<dbReference type="GO" id="GO:0005576">
    <property type="term" value="C:extracellular region"/>
    <property type="evidence" value="ECO:0007669"/>
    <property type="project" value="UniProtKB-ARBA"/>
</dbReference>
<keyword evidence="3" id="KW-1280">Immunoglobulin</keyword>
<evidence type="ECO:0000256" key="3">
    <source>
        <dbReference type="ARBA" id="ARBA00043265"/>
    </source>
</evidence>
<dbReference type="SUPFAM" id="SSF48726">
    <property type="entry name" value="Immunoglobulin"/>
    <property type="match status" value="1"/>
</dbReference>
<feature type="signal peptide" evidence="5">
    <location>
        <begin position="1"/>
        <end position="20"/>
    </location>
</feature>
<dbReference type="Ensembl" id="ENSPTXT00000016299.1">
    <property type="protein sequence ID" value="ENSPTXP00000015818.1"/>
    <property type="gene ID" value="ENSPTXG00000010908.1"/>
</dbReference>
<evidence type="ECO:0000256" key="5">
    <source>
        <dbReference type="SAM" id="SignalP"/>
    </source>
</evidence>
<dbReference type="PANTHER" id="PTHR23266">
    <property type="entry name" value="IMMUNOGLOBULIN HEAVY CHAIN"/>
    <property type="match status" value="1"/>
</dbReference>
<keyword evidence="2" id="KW-1064">Adaptive immunity</keyword>
<evidence type="ECO:0000256" key="4">
    <source>
        <dbReference type="SAM" id="MobiDB-lite"/>
    </source>
</evidence>
<evidence type="ECO:0000313" key="7">
    <source>
        <dbReference type="Ensembl" id="ENSPTXP00000015818.1"/>
    </source>
</evidence>
<reference evidence="7" key="2">
    <citation type="submission" date="2025-09" db="UniProtKB">
        <authorList>
            <consortium name="Ensembl"/>
        </authorList>
    </citation>
    <scope>IDENTIFICATION</scope>
</reference>
<dbReference type="Proteomes" id="UP000472273">
    <property type="component" value="Unplaced"/>
</dbReference>
<dbReference type="InterPro" id="IPR013106">
    <property type="entry name" value="Ig_V-set"/>
</dbReference>
<proteinExistence type="predicted"/>
<dbReference type="InterPro" id="IPR007110">
    <property type="entry name" value="Ig-like_dom"/>
</dbReference>
<dbReference type="OMA" id="RETPHTH"/>
<dbReference type="SMART" id="SM00406">
    <property type="entry name" value="IGv"/>
    <property type="match status" value="1"/>
</dbReference>
<dbReference type="InterPro" id="IPR036179">
    <property type="entry name" value="Ig-like_dom_sf"/>
</dbReference>
<dbReference type="GO" id="GO:0002250">
    <property type="term" value="P:adaptive immune response"/>
    <property type="evidence" value="ECO:0007669"/>
    <property type="project" value="UniProtKB-KW"/>
</dbReference>
<dbReference type="GeneTree" id="ENSGT01030000234536"/>
<protein>
    <recommendedName>
        <fullName evidence="6">Ig-like domain-containing protein</fullName>
    </recommendedName>
</protein>
<feature type="region of interest" description="Disordered" evidence="4">
    <location>
        <begin position="127"/>
        <end position="183"/>
    </location>
</feature>
<dbReference type="GO" id="GO:0019814">
    <property type="term" value="C:immunoglobulin complex"/>
    <property type="evidence" value="ECO:0007669"/>
    <property type="project" value="UniProtKB-KW"/>
</dbReference>
<keyword evidence="8" id="KW-1185">Reference proteome</keyword>
<feature type="domain" description="Ig-like" evidence="6">
    <location>
        <begin position="13"/>
        <end position="116"/>
    </location>
</feature>
<keyword evidence="1" id="KW-0391">Immunity</keyword>